<dbReference type="Proteomes" id="UP000681967">
    <property type="component" value="Unassembled WGS sequence"/>
</dbReference>
<sequence>NQAIQQIPHQPTGTGLAVASSSAVHASPHPHPPSHHHHHHHPLSMQNKDQQPISKEKFKLLLVVDDHHTD</sequence>
<evidence type="ECO:0000313" key="2">
    <source>
        <dbReference type="EMBL" id="CAF4536968.1"/>
    </source>
</evidence>
<evidence type="ECO:0000256" key="1">
    <source>
        <dbReference type="SAM" id="MobiDB-lite"/>
    </source>
</evidence>
<dbReference type="Proteomes" id="UP000681720">
    <property type="component" value="Unassembled WGS sequence"/>
</dbReference>
<feature type="compositionally biased region" description="Basic residues" evidence="1">
    <location>
        <begin position="32"/>
        <end position="42"/>
    </location>
</feature>
<feature type="compositionally biased region" description="Polar residues" evidence="1">
    <location>
        <begin position="44"/>
        <end position="53"/>
    </location>
</feature>
<evidence type="ECO:0000313" key="5">
    <source>
        <dbReference type="Proteomes" id="UP000681967"/>
    </source>
</evidence>
<comment type="caution">
    <text evidence="4">The sequence shown here is derived from an EMBL/GenBank/DDBJ whole genome shotgun (WGS) entry which is preliminary data.</text>
</comment>
<feature type="compositionally biased region" description="Polar residues" evidence="1">
    <location>
        <begin position="1"/>
        <end position="13"/>
    </location>
</feature>
<gene>
    <name evidence="2" type="ORF">BYL167_LOCUS37532</name>
    <name evidence="4" type="ORF">BYL167_LOCUS47911</name>
    <name evidence="3" type="ORF">GIL414_LOCUS40102</name>
</gene>
<accession>A0A8S3BMX7</accession>
<dbReference type="EMBL" id="CAJOBH010138954">
    <property type="protein sequence ID" value="CAF4795513.1"/>
    <property type="molecule type" value="Genomic_DNA"/>
</dbReference>
<evidence type="ECO:0000313" key="3">
    <source>
        <dbReference type="EMBL" id="CAF4628476.1"/>
    </source>
</evidence>
<feature type="region of interest" description="Disordered" evidence="1">
    <location>
        <begin position="1"/>
        <end position="55"/>
    </location>
</feature>
<reference evidence="4" key="1">
    <citation type="submission" date="2021-02" db="EMBL/GenBank/DDBJ databases">
        <authorList>
            <person name="Nowell W R."/>
        </authorList>
    </citation>
    <scope>NUCLEOTIDE SEQUENCE</scope>
</reference>
<evidence type="ECO:0000313" key="4">
    <source>
        <dbReference type="EMBL" id="CAF4795513.1"/>
    </source>
</evidence>
<dbReference type="EMBL" id="CAJOBJ010110306">
    <property type="protein sequence ID" value="CAF4628476.1"/>
    <property type="molecule type" value="Genomic_DNA"/>
</dbReference>
<name>A0A8S3BMX7_9BILA</name>
<feature type="non-terminal residue" evidence="4">
    <location>
        <position position="70"/>
    </location>
</feature>
<feature type="compositionally biased region" description="Low complexity" evidence="1">
    <location>
        <begin position="17"/>
        <end position="27"/>
    </location>
</feature>
<dbReference type="AlphaFoldDB" id="A0A8S3BMX7"/>
<organism evidence="4 5">
    <name type="scientific">Rotaria magnacalcarata</name>
    <dbReference type="NCBI Taxonomy" id="392030"/>
    <lineage>
        <taxon>Eukaryota</taxon>
        <taxon>Metazoa</taxon>
        <taxon>Spiralia</taxon>
        <taxon>Gnathifera</taxon>
        <taxon>Rotifera</taxon>
        <taxon>Eurotatoria</taxon>
        <taxon>Bdelloidea</taxon>
        <taxon>Philodinida</taxon>
        <taxon>Philodinidae</taxon>
        <taxon>Rotaria</taxon>
    </lineage>
</organism>
<proteinExistence type="predicted"/>
<dbReference type="EMBL" id="CAJOBH010085297">
    <property type="protein sequence ID" value="CAF4536968.1"/>
    <property type="molecule type" value="Genomic_DNA"/>
</dbReference>
<feature type="non-terminal residue" evidence="4">
    <location>
        <position position="1"/>
    </location>
</feature>
<protein>
    <submittedName>
        <fullName evidence="4">Uncharacterized protein</fullName>
    </submittedName>
</protein>